<dbReference type="InterPro" id="IPR051310">
    <property type="entry name" value="MCP_chemotaxis"/>
</dbReference>
<dbReference type="Gene3D" id="1.10.287.950">
    <property type="entry name" value="Methyl-accepting chemotaxis protein"/>
    <property type="match status" value="1"/>
</dbReference>
<organism evidence="8 9">
    <name type="scientific">Malaciobacter pacificus</name>
    <dbReference type="NCBI Taxonomy" id="1080223"/>
    <lineage>
        <taxon>Bacteria</taxon>
        <taxon>Pseudomonadati</taxon>
        <taxon>Campylobacterota</taxon>
        <taxon>Epsilonproteobacteria</taxon>
        <taxon>Campylobacterales</taxon>
        <taxon>Arcobacteraceae</taxon>
        <taxon>Malaciobacter</taxon>
    </lineage>
</organism>
<dbReference type="AlphaFoldDB" id="A0A5C2H3G6"/>
<dbReference type="Pfam" id="PF00015">
    <property type="entry name" value="MCPsignal"/>
    <property type="match status" value="1"/>
</dbReference>
<dbReference type="InterPro" id="IPR003660">
    <property type="entry name" value="HAMP_dom"/>
</dbReference>
<protein>
    <submittedName>
        <fullName evidence="8">Cache sensor-containing MCP-domain signal transduction protein</fullName>
    </submittedName>
</protein>
<dbReference type="Gene3D" id="3.30.450.20">
    <property type="entry name" value="PAS domain"/>
    <property type="match status" value="1"/>
</dbReference>
<dbReference type="SMART" id="SM00283">
    <property type="entry name" value="MA"/>
    <property type="match status" value="1"/>
</dbReference>
<evidence type="ECO:0000313" key="8">
    <source>
        <dbReference type="EMBL" id="QEP33510.1"/>
    </source>
</evidence>
<name>A0A5C2H3G6_9BACT</name>
<evidence type="ECO:0000256" key="7">
    <source>
        <dbReference type="ARBA" id="ARBA00029447"/>
    </source>
</evidence>
<dbReference type="RefSeq" id="WP_130232475.1">
    <property type="nucleotide sequence ID" value="NZ_BMEF01000001.1"/>
</dbReference>
<reference evidence="8 9" key="1">
    <citation type="submission" date="2019-09" db="EMBL/GenBank/DDBJ databases">
        <title>Complete genome sequencing of four Arcobacter species reveals a diverse suite of mobile elements.</title>
        <authorList>
            <person name="Miller W.G."/>
            <person name="Yee E."/>
            <person name="Bono J.L."/>
        </authorList>
    </citation>
    <scope>NUCLEOTIDE SEQUENCE [LARGE SCALE GENOMIC DNA]</scope>
    <source>
        <strain evidence="8 9">LMG 26638</strain>
    </source>
</reference>
<comment type="similarity">
    <text evidence="7">Belongs to the methyl-accepting chemotaxis (MCP) protein family.</text>
</comment>
<dbReference type="InterPro" id="IPR004089">
    <property type="entry name" value="MCPsignal_dom"/>
</dbReference>
<comment type="subcellular location">
    <subcellularLocation>
        <location evidence="1">Cell membrane</location>
        <topology evidence="1">Multi-pass membrane protein</topology>
    </subcellularLocation>
</comment>
<dbReference type="GO" id="GO:0007165">
    <property type="term" value="P:signal transduction"/>
    <property type="evidence" value="ECO:0007669"/>
    <property type="project" value="InterPro"/>
</dbReference>
<dbReference type="Pfam" id="PF08269">
    <property type="entry name" value="dCache_2"/>
    <property type="match status" value="1"/>
</dbReference>
<evidence type="ECO:0000313" key="9">
    <source>
        <dbReference type="Proteomes" id="UP000322726"/>
    </source>
</evidence>
<dbReference type="InterPro" id="IPR004010">
    <property type="entry name" value="Double_Cache_2"/>
</dbReference>
<keyword evidence="4" id="KW-0812">Transmembrane</keyword>
<dbReference type="GO" id="GO:0004888">
    <property type="term" value="F:transmembrane signaling receptor activity"/>
    <property type="evidence" value="ECO:0007669"/>
    <property type="project" value="InterPro"/>
</dbReference>
<dbReference type="GO" id="GO:0005886">
    <property type="term" value="C:plasma membrane"/>
    <property type="evidence" value="ECO:0007669"/>
    <property type="project" value="UniProtKB-SubCell"/>
</dbReference>
<reference evidence="9" key="2">
    <citation type="submission" date="2019-09" db="EMBL/GenBank/DDBJ databases">
        <title>Complete genome sequencing of four Arcobacter species reveals a diverse suite of mobile elements.</title>
        <authorList>
            <person name="On S.L.W."/>
            <person name="Miller W.G."/>
            <person name="Biggs P."/>
            <person name="Cornelius A."/>
            <person name="Vandamme P."/>
        </authorList>
    </citation>
    <scope>NUCLEOTIDE SEQUENCE [LARGE SCALE GENOMIC DNA]</scope>
    <source>
        <strain evidence="9">LMG 26638</strain>
    </source>
</reference>
<gene>
    <name evidence="8" type="ORF">APAC_0348</name>
</gene>
<proteinExistence type="inferred from homology"/>
<dbReference type="PROSITE" id="PS50111">
    <property type="entry name" value="CHEMOTAXIS_TRANSDUC_2"/>
    <property type="match status" value="1"/>
</dbReference>
<keyword evidence="3" id="KW-0145">Chemotaxis</keyword>
<evidence type="ECO:0000256" key="2">
    <source>
        <dbReference type="ARBA" id="ARBA00022475"/>
    </source>
</evidence>
<dbReference type="SUPFAM" id="SSF58104">
    <property type="entry name" value="Methyl-accepting chemotaxis protein (MCP) signaling domain"/>
    <property type="match status" value="1"/>
</dbReference>
<keyword evidence="2" id="KW-1003">Cell membrane</keyword>
<dbReference type="SMART" id="SM01049">
    <property type="entry name" value="Cache_2"/>
    <property type="match status" value="1"/>
</dbReference>
<dbReference type="PROSITE" id="PS50885">
    <property type="entry name" value="HAMP"/>
    <property type="match status" value="1"/>
</dbReference>
<evidence type="ECO:0000256" key="3">
    <source>
        <dbReference type="ARBA" id="ARBA00022500"/>
    </source>
</evidence>
<dbReference type="PANTHER" id="PTHR43531">
    <property type="entry name" value="PROTEIN ICFG"/>
    <property type="match status" value="1"/>
</dbReference>
<dbReference type="PRINTS" id="PR00260">
    <property type="entry name" value="CHEMTRNSDUCR"/>
</dbReference>
<keyword evidence="5" id="KW-1133">Transmembrane helix</keyword>
<dbReference type="InterPro" id="IPR033480">
    <property type="entry name" value="sCache_2"/>
</dbReference>
<evidence type="ECO:0000256" key="6">
    <source>
        <dbReference type="ARBA" id="ARBA00023136"/>
    </source>
</evidence>
<reference evidence="8 9" key="3">
    <citation type="submission" date="2019-09" db="EMBL/GenBank/DDBJ databases">
        <title>Taxonomic note: a critical rebuttal of the proposed division of the genus Arcobacter into six genera, emended descriptions of Arcobacter anaerophilus and the genus Arcobacter, and an assessment of genus-level boundaries for Epsilonproteobacteria using in silico genomic comparator tools.</title>
        <authorList>
            <person name="On S.L.W."/>
            <person name="Miller W.G."/>
            <person name="Biggs P."/>
            <person name="Cornelius A."/>
            <person name="Vandamme P."/>
        </authorList>
    </citation>
    <scope>NUCLEOTIDE SEQUENCE [LARGE SCALE GENOMIC DNA]</scope>
    <source>
        <strain evidence="8 9">LMG 26638</strain>
    </source>
</reference>
<keyword evidence="9" id="KW-1185">Reference proteome</keyword>
<evidence type="ECO:0000256" key="4">
    <source>
        <dbReference type="ARBA" id="ARBA00022692"/>
    </source>
</evidence>
<evidence type="ECO:0000256" key="5">
    <source>
        <dbReference type="ARBA" id="ARBA00022989"/>
    </source>
</evidence>
<dbReference type="Proteomes" id="UP000322726">
    <property type="component" value="Chromosome"/>
</dbReference>
<keyword evidence="6" id="KW-0472">Membrane</keyword>
<sequence>MESLKSKLLLFSLVPFLLGVILLSIINYINTDIVLEDTLSNFEKSTIKEKQSLLRNELVSIKSLVDNILSKTDDIEEAKIRIIDLLSGIRYLEDNSGYFFAYEKRDDGYYFGFHPIKPQLNGKKTNIEKPDIKGYAFRKDLINFAKDNKFVTYSYERPNTKEIVPKMASSVYIPKLQWTIVTGIYVDDIEKQMNVLEENIANSINNSLMISVLVCVVLIILTVIIILPSLNKVLIEPIYKFQDGLVNFFDYLNKKSTDIEFVELKTKDELGQMSNLLNENIKKVQKDIEEDRHIIEDTIKVLGEFQKGDLSQRLETNVSNEALIKLKSVLNNMAENLEKNIENVLSVLDEYSNYKYTNKVNPDGLTQHLLKLAEGVNTLGLSITTMLVENKKNGLNLKESSNTLLSNVQILNNSSNEAASNLEETAAALQQMTSNIRDNTQTVAQMSNLANTVTKSVKDGEVLASKTYSSMDDINTQISSINEAIVVIDQIAFQTNILSLNAAVEAATAGEAGKGFAVVAQEVRNLASRSAEAAKEIKDLVENATSKANDGKNIATNMADGYVELNQNILDTIELIKNIEFSSKEQLSGIEQINDAVSSLDRQTQENAKIAYETHEVATSTDKIATTVIDNVNKKVFKE</sequence>
<dbReference type="PANTHER" id="PTHR43531:SF11">
    <property type="entry name" value="METHYL-ACCEPTING CHEMOTAXIS PROTEIN 3"/>
    <property type="match status" value="1"/>
</dbReference>
<dbReference type="CDD" id="cd11386">
    <property type="entry name" value="MCP_signal"/>
    <property type="match status" value="1"/>
</dbReference>
<dbReference type="OrthoDB" id="5348717at2"/>
<dbReference type="KEGG" id="apai:APAC_0348"/>
<evidence type="ECO:0000256" key="1">
    <source>
        <dbReference type="ARBA" id="ARBA00004651"/>
    </source>
</evidence>
<dbReference type="GO" id="GO:0006935">
    <property type="term" value="P:chemotaxis"/>
    <property type="evidence" value="ECO:0007669"/>
    <property type="project" value="UniProtKB-KW"/>
</dbReference>
<dbReference type="InterPro" id="IPR004090">
    <property type="entry name" value="Chemotax_Me-accpt_rcpt"/>
</dbReference>
<accession>A0A5C2H3G6</accession>
<dbReference type="EMBL" id="CP035928">
    <property type="protein sequence ID" value="QEP33510.1"/>
    <property type="molecule type" value="Genomic_DNA"/>
</dbReference>